<evidence type="ECO:0000256" key="11">
    <source>
        <dbReference type="SAM" id="Phobius"/>
    </source>
</evidence>
<dbReference type="CDD" id="cd16024">
    <property type="entry name" value="GPI_EPT_2"/>
    <property type="match status" value="1"/>
</dbReference>
<dbReference type="OrthoDB" id="272139at2759"/>
<dbReference type="PANTHER" id="PTHR23072:SF0">
    <property type="entry name" value="GPI ETHANOLAMINE PHOSPHATE TRANSFERASE 2"/>
    <property type="match status" value="1"/>
</dbReference>
<feature type="transmembrane region" description="Helical" evidence="11">
    <location>
        <begin position="494"/>
        <end position="520"/>
    </location>
</feature>
<comment type="pathway">
    <text evidence="2">Glycolipid biosynthesis; glycosylphosphatidylinositol-anchor biosynthesis.</text>
</comment>
<evidence type="ECO:0000256" key="9">
    <source>
        <dbReference type="ARBA" id="ARBA00023136"/>
    </source>
</evidence>
<dbReference type="PANTHER" id="PTHR23072">
    <property type="entry name" value="PHOSPHATIDYLINOSITOL GLYCAN-RELATED"/>
    <property type="match status" value="1"/>
</dbReference>
<dbReference type="Proteomes" id="UP001152320">
    <property type="component" value="Chromosome 6"/>
</dbReference>
<evidence type="ECO:0000256" key="3">
    <source>
        <dbReference type="ARBA" id="ARBA00005315"/>
    </source>
</evidence>
<comment type="subcellular location">
    <subcellularLocation>
        <location evidence="1">Endoplasmic reticulum membrane</location>
        <topology evidence="1">Multi-pass membrane protein</topology>
    </subcellularLocation>
</comment>
<dbReference type="InterPro" id="IPR002591">
    <property type="entry name" value="Phosphodiest/P_Trfase"/>
</dbReference>
<dbReference type="InterPro" id="IPR039527">
    <property type="entry name" value="PIGG/GPI7"/>
</dbReference>
<dbReference type="AlphaFoldDB" id="A0A9Q1C7H9"/>
<evidence type="ECO:0000256" key="1">
    <source>
        <dbReference type="ARBA" id="ARBA00004477"/>
    </source>
</evidence>
<evidence type="ECO:0000259" key="12">
    <source>
        <dbReference type="Pfam" id="PF19316"/>
    </source>
</evidence>
<dbReference type="InterPro" id="IPR045687">
    <property type="entry name" value="PIGG/GPI7_C"/>
</dbReference>
<dbReference type="InterPro" id="IPR017850">
    <property type="entry name" value="Alkaline_phosphatase_core_sf"/>
</dbReference>
<keyword evidence="7" id="KW-0256">Endoplasmic reticulum</keyword>
<dbReference type="GO" id="GO:0005789">
    <property type="term" value="C:endoplasmic reticulum membrane"/>
    <property type="evidence" value="ECO:0007669"/>
    <property type="project" value="UniProtKB-SubCell"/>
</dbReference>
<feature type="transmembrane region" description="Helical" evidence="11">
    <location>
        <begin position="7"/>
        <end position="28"/>
    </location>
</feature>
<feature type="transmembrane region" description="Helical" evidence="11">
    <location>
        <begin position="639"/>
        <end position="656"/>
    </location>
</feature>
<keyword evidence="9 11" id="KW-0472">Membrane</keyword>
<dbReference type="Gene3D" id="3.40.720.10">
    <property type="entry name" value="Alkaline Phosphatase, subunit A"/>
    <property type="match status" value="1"/>
</dbReference>
<dbReference type="Pfam" id="PF19316">
    <property type="entry name" value="PIGO_PIGG"/>
    <property type="match status" value="1"/>
</dbReference>
<evidence type="ECO:0000256" key="5">
    <source>
        <dbReference type="ARBA" id="ARBA00022679"/>
    </source>
</evidence>
<keyword evidence="14" id="KW-1185">Reference proteome</keyword>
<gene>
    <name evidence="13" type="ORF">HOLleu_13982</name>
</gene>
<feature type="transmembrane region" description="Helical" evidence="11">
    <location>
        <begin position="461"/>
        <end position="482"/>
    </location>
</feature>
<sequence length="781" mass="87786">MEIPKSGFLLFCLFGELFGFILFLQGFLPLRHSIPGYSTFLDVPKEPSNDDFQPKNIEQYIHTLEMKNWRKQAPHVGKRSTDEEALTPTIEPVIGRVVIMLIDGLREDFIFGPKGVDHMKFTRNLIDRGQARSFVARAQPPTVTMPRIKALTSGTIPGFMDVVFNLKSDKLDEDNMVSQLYRNDKSIYFFGDDTWLRLFPDHFKKKDGTTSFYVSDYTEVDNNVTRHLPVTLADKKWDVLILHYLGLDHIGHLGGPHTPLIGHKLEEMDEIIQEIYEKLNEGVPTHLPTLLVVCGDHGMSEVGSHGGASIHEVSTPLVFLSGAFNSVTDEVDAFPEVQQIDLAPTLSLLVGIPIPMNSLGGVITELVEDLLPPREILRAMQVNSHQLASVLHKNVANVRNEPSFELYIQALRLHSRWLSFHKNGTYGPIDTMTDKVMDYYTRAQSAMQDRISTSLAKYDTFAMICGIVLLFQVFLLSFYATYQSTTTPTTGIRFYPVVVGNFLSIFVCCCIAGVTGHFVICTTPGGKNSDLLCSLSFVPLLRSMVGVLLCASFCTLLLGYLLRKPFIRLGHISPFETLGAKGLVTGTVIHSVSLLSSSFDEEEHQTWYFLTTTLLLLVLLELISVLVKEDSEQKMSWRILLITVSCLILFRIQRSWNQTGIQWAHMPDVADWFMSPDHRPYLTALMVISVLVIYLFQLLEHSQLSIFLAAGLFGAVLYRNATGSIDLMVSIPSSPNEVKENQDGLFSSHFQRNKRGLVHICCVSCSSGKSYSLIFWDMDSW</sequence>
<dbReference type="FunFam" id="3.40.720.10:FF:000018">
    <property type="entry name" value="Putative GPI ethanolamine phosphate transferase 2"/>
    <property type="match status" value="1"/>
</dbReference>
<accession>A0A9Q1C7H9</accession>
<dbReference type="SUPFAM" id="SSF53649">
    <property type="entry name" value="Alkaline phosphatase-like"/>
    <property type="match status" value="1"/>
</dbReference>
<evidence type="ECO:0000256" key="10">
    <source>
        <dbReference type="ARBA" id="ARBA00023180"/>
    </source>
</evidence>
<proteinExistence type="inferred from homology"/>
<comment type="similarity">
    <text evidence="3">Belongs to the PIGG/PIGN/PIGO family. PIGG subfamily.</text>
</comment>
<dbReference type="Pfam" id="PF01663">
    <property type="entry name" value="Phosphodiest"/>
    <property type="match status" value="1"/>
</dbReference>
<protein>
    <submittedName>
        <fullName evidence="13">GPI ethanolamine phosphate transferase 2</fullName>
    </submittedName>
</protein>
<feature type="transmembrane region" description="Helical" evidence="11">
    <location>
        <begin position="540"/>
        <end position="562"/>
    </location>
</feature>
<keyword evidence="5 13" id="KW-0808">Transferase</keyword>
<comment type="caution">
    <text evidence="13">The sequence shown here is derived from an EMBL/GenBank/DDBJ whole genome shotgun (WGS) entry which is preliminary data.</text>
</comment>
<evidence type="ECO:0000313" key="13">
    <source>
        <dbReference type="EMBL" id="KAJ8039850.1"/>
    </source>
</evidence>
<organism evidence="13 14">
    <name type="scientific">Holothuria leucospilota</name>
    <name type="common">Black long sea cucumber</name>
    <name type="synonym">Mertensiothuria leucospilota</name>
    <dbReference type="NCBI Taxonomy" id="206669"/>
    <lineage>
        <taxon>Eukaryota</taxon>
        <taxon>Metazoa</taxon>
        <taxon>Echinodermata</taxon>
        <taxon>Eleutherozoa</taxon>
        <taxon>Echinozoa</taxon>
        <taxon>Holothuroidea</taxon>
        <taxon>Aspidochirotacea</taxon>
        <taxon>Aspidochirotida</taxon>
        <taxon>Holothuriidae</taxon>
        <taxon>Holothuria</taxon>
    </lineage>
</organism>
<dbReference type="GO" id="GO:0006506">
    <property type="term" value="P:GPI anchor biosynthetic process"/>
    <property type="evidence" value="ECO:0007669"/>
    <property type="project" value="UniProtKB-KW"/>
</dbReference>
<dbReference type="EMBL" id="JAIZAY010000006">
    <property type="protein sequence ID" value="KAJ8039850.1"/>
    <property type="molecule type" value="Genomic_DNA"/>
</dbReference>
<evidence type="ECO:0000256" key="2">
    <source>
        <dbReference type="ARBA" id="ARBA00004687"/>
    </source>
</evidence>
<feature type="transmembrane region" description="Helical" evidence="11">
    <location>
        <begin position="574"/>
        <end position="595"/>
    </location>
</feature>
<keyword evidence="4" id="KW-0337">GPI-anchor biosynthesis</keyword>
<keyword evidence="6 11" id="KW-0812">Transmembrane</keyword>
<dbReference type="GO" id="GO:0051267">
    <property type="term" value="F:CP2 mannose-ethanolamine phosphotransferase activity"/>
    <property type="evidence" value="ECO:0007669"/>
    <property type="project" value="TreeGrafter"/>
</dbReference>
<evidence type="ECO:0000256" key="4">
    <source>
        <dbReference type="ARBA" id="ARBA00022502"/>
    </source>
</evidence>
<reference evidence="13" key="1">
    <citation type="submission" date="2021-10" db="EMBL/GenBank/DDBJ databases">
        <title>Tropical sea cucumber genome reveals ecological adaptation and Cuvierian tubules defense mechanism.</title>
        <authorList>
            <person name="Chen T."/>
        </authorList>
    </citation>
    <scope>NUCLEOTIDE SEQUENCE</scope>
    <source>
        <strain evidence="13">Nanhai2018</strain>
        <tissue evidence="13">Muscle</tissue>
    </source>
</reference>
<dbReference type="InterPro" id="IPR037674">
    <property type="entry name" value="PIG-G_N"/>
</dbReference>
<evidence type="ECO:0000256" key="7">
    <source>
        <dbReference type="ARBA" id="ARBA00022824"/>
    </source>
</evidence>
<evidence type="ECO:0000313" key="14">
    <source>
        <dbReference type="Proteomes" id="UP001152320"/>
    </source>
</evidence>
<feature type="transmembrane region" description="Helical" evidence="11">
    <location>
        <begin position="607"/>
        <end position="627"/>
    </location>
</feature>
<keyword evidence="8 11" id="KW-1133">Transmembrane helix</keyword>
<keyword evidence="10" id="KW-0325">Glycoprotein</keyword>
<feature type="transmembrane region" description="Helical" evidence="11">
    <location>
        <begin position="681"/>
        <end position="699"/>
    </location>
</feature>
<evidence type="ECO:0000256" key="8">
    <source>
        <dbReference type="ARBA" id="ARBA00022989"/>
    </source>
</evidence>
<name>A0A9Q1C7H9_HOLLE</name>
<feature type="domain" description="GPI ethanolamine phosphate transferase 2 C-terminal" evidence="12">
    <location>
        <begin position="581"/>
        <end position="717"/>
    </location>
</feature>
<evidence type="ECO:0000256" key="6">
    <source>
        <dbReference type="ARBA" id="ARBA00022692"/>
    </source>
</evidence>